<evidence type="ECO:0000313" key="2">
    <source>
        <dbReference type="EMBL" id="MFD1161267.1"/>
    </source>
</evidence>
<keyword evidence="3" id="KW-1185">Reference proteome</keyword>
<name>A0ABW3R8E6_9FLAO</name>
<proteinExistence type="predicted"/>
<sequence length="85" mass="9857">MEQLYNIVVKQLIITYTGGTILYLYYKIKGRKIAYSDILNEVNPKTGLKKHRYKAFYLGITFFIILVIIVSTIAGFNPKLYETTN</sequence>
<gene>
    <name evidence="2" type="ORF">ACFQ2E_02485</name>
</gene>
<keyword evidence="1" id="KW-0472">Membrane</keyword>
<evidence type="ECO:0000313" key="3">
    <source>
        <dbReference type="Proteomes" id="UP001597163"/>
    </source>
</evidence>
<feature type="transmembrane region" description="Helical" evidence="1">
    <location>
        <begin position="6"/>
        <end position="26"/>
    </location>
</feature>
<protein>
    <submittedName>
        <fullName evidence="2">Uncharacterized protein</fullName>
    </submittedName>
</protein>
<dbReference type="EMBL" id="JBHTLJ010000001">
    <property type="protein sequence ID" value="MFD1161267.1"/>
    <property type="molecule type" value="Genomic_DNA"/>
</dbReference>
<dbReference type="RefSeq" id="WP_311935857.1">
    <property type="nucleotide sequence ID" value="NZ_JAVSCK010000001.1"/>
</dbReference>
<keyword evidence="1" id="KW-0812">Transmembrane</keyword>
<accession>A0ABW3R8E6</accession>
<keyword evidence="1" id="KW-1133">Transmembrane helix</keyword>
<dbReference type="Proteomes" id="UP001597163">
    <property type="component" value="Unassembled WGS sequence"/>
</dbReference>
<evidence type="ECO:0000256" key="1">
    <source>
        <dbReference type="SAM" id="Phobius"/>
    </source>
</evidence>
<comment type="caution">
    <text evidence="2">The sequence shown here is derived from an EMBL/GenBank/DDBJ whole genome shotgun (WGS) entry which is preliminary data.</text>
</comment>
<feature type="transmembrane region" description="Helical" evidence="1">
    <location>
        <begin position="55"/>
        <end position="76"/>
    </location>
</feature>
<organism evidence="2 3">
    <name type="scientific">Hwangdonia seohaensis</name>
    <dbReference type="NCBI Taxonomy" id="1240727"/>
    <lineage>
        <taxon>Bacteria</taxon>
        <taxon>Pseudomonadati</taxon>
        <taxon>Bacteroidota</taxon>
        <taxon>Flavobacteriia</taxon>
        <taxon>Flavobacteriales</taxon>
        <taxon>Flavobacteriaceae</taxon>
        <taxon>Hwangdonia</taxon>
    </lineage>
</organism>
<reference evidence="3" key="1">
    <citation type="journal article" date="2019" name="Int. J. Syst. Evol. Microbiol.">
        <title>The Global Catalogue of Microorganisms (GCM) 10K type strain sequencing project: providing services to taxonomists for standard genome sequencing and annotation.</title>
        <authorList>
            <consortium name="The Broad Institute Genomics Platform"/>
            <consortium name="The Broad Institute Genome Sequencing Center for Infectious Disease"/>
            <person name="Wu L."/>
            <person name="Ma J."/>
        </authorList>
    </citation>
    <scope>NUCLEOTIDE SEQUENCE [LARGE SCALE GENOMIC DNA]</scope>
    <source>
        <strain evidence="3">CCUG 63246</strain>
    </source>
</reference>